<dbReference type="EMBL" id="JACGWN010000001">
    <property type="protein sequence ID" value="KAL0463278.1"/>
    <property type="molecule type" value="Genomic_DNA"/>
</dbReference>
<feature type="compositionally biased region" description="Polar residues" evidence="2">
    <location>
        <begin position="517"/>
        <end position="527"/>
    </location>
</feature>
<comment type="caution">
    <text evidence="4">The sequence shown here is derived from an EMBL/GenBank/DDBJ whole genome shotgun (WGS) entry which is preliminary data.</text>
</comment>
<evidence type="ECO:0000259" key="3">
    <source>
        <dbReference type="Pfam" id="PF10551"/>
    </source>
</evidence>
<feature type="compositionally biased region" description="Acidic residues" evidence="2">
    <location>
        <begin position="96"/>
        <end position="120"/>
    </location>
</feature>
<organism evidence="4">
    <name type="scientific">Sesamum latifolium</name>
    <dbReference type="NCBI Taxonomy" id="2727402"/>
    <lineage>
        <taxon>Eukaryota</taxon>
        <taxon>Viridiplantae</taxon>
        <taxon>Streptophyta</taxon>
        <taxon>Embryophyta</taxon>
        <taxon>Tracheophyta</taxon>
        <taxon>Spermatophyta</taxon>
        <taxon>Magnoliopsida</taxon>
        <taxon>eudicotyledons</taxon>
        <taxon>Gunneridae</taxon>
        <taxon>Pentapetalae</taxon>
        <taxon>asterids</taxon>
        <taxon>lamiids</taxon>
        <taxon>Lamiales</taxon>
        <taxon>Pedaliaceae</taxon>
        <taxon>Sesamum</taxon>
    </lineage>
</organism>
<dbReference type="PANTHER" id="PTHR31973:SF195">
    <property type="entry name" value="MUDR FAMILY TRANSPOSASE"/>
    <property type="match status" value="1"/>
</dbReference>
<proteinExistence type="predicted"/>
<reference evidence="4" key="1">
    <citation type="submission" date="2020-06" db="EMBL/GenBank/DDBJ databases">
        <authorList>
            <person name="Li T."/>
            <person name="Hu X."/>
            <person name="Zhang T."/>
            <person name="Song X."/>
            <person name="Zhang H."/>
            <person name="Dai N."/>
            <person name="Sheng W."/>
            <person name="Hou X."/>
            <person name="Wei L."/>
        </authorList>
    </citation>
    <scope>NUCLEOTIDE SEQUENCE</scope>
    <source>
        <strain evidence="4">KEN1</strain>
        <tissue evidence="4">Leaf</tissue>
    </source>
</reference>
<feature type="domain" description="MULE transposase" evidence="3">
    <location>
        <begin position="250"/>
        <end position="349"/>
    </location>
</feature>
<evidence type="ECO:0000256" key="2">
    <source>
        <dbReference type="SAM" id="MobiDB-lite"/>
    </source>
</evidence>
<name>A0AAW2YBY9_9LAMI</name>
<evidence type="ECO:0000256" key="1">
    <source>
        <dbReference type="SAM" id="Coils"/>
    </source>
</evidence>
<protein>
    <recommendedName>
        <fullName evidence="3">MULE transposase domain-containing protein</fullName>
    </recommendedName>
</protein>
<feature type="region of interest" description="Disordered" evidence="2">
    <location>
        <begin position="89"/>
        <end position="120"/>
    </location>
</feature>
<dbReference type="InterPro" id="IPR018289">
    <property type="entry name" value="MULE_transposase_dom"/>
</dbReference>
<sequence>MKISIFFSPVSGYKTVEIFVETKKVYKNVVADDSFAGDWGTYMSMLTENLHSLPAVTQAIDTVGINDDYAGPSTFHQLVDEYFEPEADSFLNNDPVDSEPDEVEIDEEGQNDTDPDDDEVSIPVMLDVLGSNGNESSSHVQQGIVLNIPVSSGPPSLLPVIPFFCTTHPEVPVDSYDIPSSSWGYFYDSNSGELECGMIFKTKAHLIASVQDFSVRFARREYRVVESKSKLWKVACKPCIEGFRYCRNLISIDGTHLYTKYKHKLLVAVTLDANQQILPIAFALVDEESVASWRWFLEMLAKHLMLDDDDRICLISDRHSGLINAINFVPAFTFPRGVHRFCLRHVCSNFNTKYKNIQLKDLCWRAGAEQNIRKFERIMEEIRELNEEAFDWLQKIDREQWTLSYDGGWRTDCLSHDRVKPCITSYKSLITLNNLLLLQQEACRHFGVNASNFIPSYYDIQAFKKTYEGRFDPIWGEEYWDDVDFELVHNPTRRAQRGPGQSQSTWIHNKMDRPQTRARQQYQAHQA</sequence>
<dbReference type="AlphaFoldDB" id="A0AAW2YBY9"/>
<reference evidence="4" key="2">
    <citation type="journal article" date="2024" name="Plant">
        <title>Genomic evolution and insights into agronomic trait innovations of Sesamum species.</title>
        <authorList>
            <person name="Miao H."/>
            <person name="Wang L."/>
            <person name="Qu L."/>
            <person name="Liu H."/>
            <person name="Sun Y."/>
            <person name="Le M."/>
            <person name="Wang Q."/>
            <person name="Wei S."/>
            <person name="Zheng Y."/>
            <person name="Lin W."/>
            <person name="Duan Y."/>
            <person name="Cao H."/>
            <person name="Xiong S."/>
            <person name="Wang X."/>
            <person name="Wei L."/>
            <person name="Li C."/>
            <person name="Ma Q."/>
            <person name="Ju M."/>
            <person name="Zhao R."/>
            <person name="Li G."/>
            <person name="Mu C."/>
            <person name="Tian Q."/>
            <person name="Mei H."/>
            <person name="Zhang T."/>
            <person name="Gao T."/>
            <person name="Zhang H."/>
        </authorList>
    </citation>
    <scope>NUCLEOTIDE SEQUENCE</scope>
    <source>
        <strain evidence="4">KEN1</strain>
    </source>
</reference>
<gene>
    <name evidence="4" type="ORF">Slati_0215400</name>
</gene>
<accession>A0AAW2YBY9</accession>
<keyword evidence="1" id="KW-0175">Coiled coil</keyword>
<feature type="region of interest" description="Disordered" evidence="2">
    <location>
        <begin position="492"/>
        <end position="527"/>
    </location>
</feature>
<dbReference type="PANTHER" id="PTHR31973">
    <property type="entry name" value="POLYPROTEIN, PUTATIVE-RELATED"/>
    <property type="match status" value="1"/>
</dbReference>
<dbReference type="Pfam" id="PF10551">
    <property type="entry name" value="MULE"/>
    <property type="match status" value="1"/>
</dbReference>
<evidence type="ECO:0000313" key="4">
    <source>
        <dbReference type="EMBL" id="KAL0463278.1"/>
    </source>
</evidence>
<feature type="coiled-coil region" evidence="1">
    <location>
        <begin position="365"/>
        <end position="395"/>
    </location>
</feature>